<accession>A0ABQ8S2I2</accession>
<organism evidence="1 2">
    <name type="scientific">Periplaneta americana</name>
    <name type="common">American cockroach</name>
    <name type="synonym">Blatta americana</name>
    <dbReference type="NCBI Taxonomy" id="6978"/>
    <lineage>
        <taxon>Eukaryota</taxon>
        <taxon>Metazoa</taxon>
        <taxon>Ecdysozoa</taxon>
        <taxon>Arthropoda</taxon>
        <taxon>Hexapoda</taxon>
        <taxon>Insecta</taxon>
        <taxon>Pterygota</taxon>
        <taxon>Neoptera</taxon>
        <taxon>Polyneoptera</taxon>
        <taxon>Dictyoptera</taxon>
        <taxon>Blattodea</taxon>
        <taxon>Blattoidea</taxon>
        <taxon>Blattidae</taxon>
        <taxon>Blattinae</taxon>
        <taxon>Periplaneta</taxon>
    </lineage>
</organism>
<gene>
    <name evidence="1" type="ORF">ANN_24118</name>
</gene>
<dbReference type="Proteomes" id="UP001148838">
    <property type="component" value="Unassembled WGS sequence"/>
</dbReference>
<evidence type="ECO:0000313" key="1">
    <source>
        <dbReference type="EMBL" id="KAJ4428104.1"/>
    </source>
</evidence>
<name>A0ABQ8S2I2_PERAM</name>
<evidence type="ECO:0000313" key="2">
    <source>
        <dbReference type="Proteomes" id="UP001148838"/>
    </source>
</evidence>
<comment type="caution">
    <text evidence="1">The sequence shown here is derived from an EMBL/GenBank/DDBJ whole genome shotgun (WGS) entry which is preliminary data.</text>
</comment>
<sequence length="191" mass="21580">MMDCVMNAVKSTKTDGDRINGCNSDNTGRSGSCEQVLQELSDKPLLLSQITLTRSSIENTLLILLNMFLLVTTLHNARSNETVKQGSKYRIGNQQYKSQFFISPPGGTRITRHLNAIDPDRDRTRNLGLRRSSIYRLRHPARQKSYSAYATLRQDFDWRNVIFSNEVIVSNSNDSTAPVYCMNGHDTMNAS</sequence>
<dbReference type="EMBL" id="JAJSOF020000037">
    <property type="protein sequence ID" value="KAJ4428104.1"/>
    <property type="molecule type" value="Genomic_DNA"/>
</dbReference>
<protein>
    <submittedName>
        <fullName evidence="1">Uncharacterized protein</fullName>
    </submittedName>
</protein>
<proteinExistence type="predicted"/>
<reference evidence="1 2" key="1">
    <citation type="journal article" date="2022" name="Allergy">
        <title>Genome assembly and annotation of Periplaneta americana reveal a comprehensive cockroach allergen profile.</title>
        <authorList>
            <person name="Wang L."/>
            <person name="Xiong Q."/>
            <person name="Saelim N."/>
            <person name="Wang L."/>
            <person name="Nong W."/>
            <person name="Wan A.T."/>
            <person name="Shi M."/>
            <person name="Liu X."/>
            <person name="Cao Q."/>
            <person name="Hui J.H.L."/>
            <person name="Sookrung N."/>
            <person name="Leung T.F."/>
            <person name="Tungtrongchitr A."/>
            <person name="Tsui S.K.W."/>
        </authorList>
    </citation>
    <scope>NUCLEOTIDE SEQUENCE [LARGE SCALE GENOMIC DNA]</scope>
    <source>
        <strain evidence="1">PWHHKU_190912</strain>
    </source>
</reference>
<keyword evidence="2" id="KW-1185">Reference proteome</keyword>